<dbReference type="Proteomes" id="UP001207468">
    <property type="component" value="Unassembled WGS sequence"/>
</dbReference>
<gene>
    <name evidence="1" type="ORF">F5148DRAFT_1146505</name>
</gene>
<reference evidence="1" key="1">
    <citation type="submission" date="2021-03" db="EMBL/GenBank/DDBJ databases">
        <title>Evolutionary priming and transition to the ectomycorrhizal habit in an iconic lineage of mushroom-forming fungi: is preadaptation a requirement?</title>
        <authorList>
            <consortium name="DOE Joint Genome Institute"/>
            <person name="Looney B.P."/>
            <person name="Miyauchi S."/>
            <person name="Morin E."/>
            <person name="Drula E."/>
            <person name="Courty P.E."/>
            <person name="Chicoki N."/>
            <person name="Fauchery L."/>
            <person name="Kohler A."/>
            <person name="Kuo A."/>
            <person name="LaButti K."/>
            <person name="Pangilinan J."/>
            <person name="Lipzen A."/>
            <person name="Riley R."/>
            <person name="Andreopoulos W."/>
            <person name="He G."/>
            <person name="Johnson J."/>
            <person name="Barry K.W."/>
            <person name="Grigoriev I.V."/>
            <person name="Nagy L."/>
            <person name="Hibbett D."/>
            <person name="Henrissat B."/>
            <person name="Matheny P.B."/>
            <person name="Labbe J."/>
            <person name="Martin A.F."/>
        </authorList>
    </citation>
    <scope>NUCLEOTIDE SEQUENCE</scope>
    <source>
        <strain evidence="1">BPL698</strain>
    </source>
</reference>
<organism evidence="1 2">
    <name type="scientific">Russula earlei</name>
    <dbReference type="NCBI Taxonomy" id="71964"/>
    <lineage>
        <taxon>Eukaryota</taxon>
        <taxon>Fungi</taxon>
        <taxon>Dikarya</taxon>
        <taxon>Basidiomycota</taxon>
        <taxon>Agaricomycotina</taxon>
        <taxon>Agaricomycetes</taxon>
        <taxon>Russulales</taxon>
        <taxon>Russulaceae</taxon>
        <taxon>Russula</taxon>
    </lineage>
</organism>
<evidence type="ECO:0000313" key="2">
    <source>
        <dbReference type="Proteomes" id="UP001207468"/>
    </source>
</evidence>
<dbReference type="EMBL" id="JAGFNK010000015">
    <property type="protein sequence ID" value="KAI9511904.1"/>
    <property type="molecule type" value="Genomic_DNA"/>
</dbReference>
<evidence type="ECO:0000313" key="1">
    <source>
        <dbReference type="EMBL" id="KAI9511904.1"/>
    </source>
</evidence>
<sequence>MSIPTQSTTQPVYVPKLPAELWLLVFRFATSAHIFTSARYEPFQSCHHTTAALSNAALSDKCTLTLVCKQWRALATDILYEDIRIGRGISALHAAFSDTEQPEQPITEGGAAPRSPRYRVRRAVLPYAHTATPTRHAPPALALLALLPHLEVLVRPPTRYHDDYDQHGSHAPHHHHRRTTTTTVRVADAPPPRFEFPTGMPALPALRRLEWAFDPTGAATRAGGINALDDVLRAAPALEELVLVGRMPFTALRQHRLRLPALRTLRLHAGAGECPLVARQTTYWALPALENVVVRGAASAEPLEPLWEAFGGQVRVLEMELATAGGVPMVDVGRIASACPALEECNVRVLAEEVNLRCDSQDTDGVGQSPWACAHDTLKCVGICVVARGWTVGTWVAIAKYVARFGKGCPALRNIVLYVQDVGVVAQNAEFHALHETLLSSGTQLVLRSVYA</sequence>
<keyword evidence="2" id="KW-1185">Reference proteome</keyword>
<accession>A0ACC0ULF4</accession>
<comment type="caution">
    <text evidence="1">The sequence shown here is derived from an EMBL/GenBank/DDBJ whole genome shotgun (WGS) entry which is preliminary data.</text>
</comment>
<proteinExistence type="predicted"/>
<name>A0ACC0ULF4_9AGAM</name>
<protein>
    <submittedName>
        <fullName evidence="1">Uncharacterized protein</fullName>
    </submittedName>
</protein>